<dbReference type="SUPFAM" id="SSF103473">
    <property type="entry name" value="MFS general substrate transporter"/>
    <property type="match status" value="1"/>
</dbReference>
<reference evidence="7" key="2">
    <citation type="submission" date="2017-03" db="EMBL/GenBank/DDBJ databases">
        <authorList>
            <person name="Afonso C.L."/>
            <person name="Miller P.J."/>
            <person name="Scott M.A."/>
            <person name="Spackman E."/>
            <person name="Goraichik I."/>
            <person name="Dimitrov K.M."/>
            <person name="Suarez D.L."/>
            <person name="Swayne D.E."/>
        </authorList>
    </citation>
    <scope>NUCLEOTIDE SEQUENCE</scope>
</reference>
<dbReference type="Proteomes" id="UP000070121">
    <property type="component" value="Unassembled WGS sequence"/>
</dbReference>
<accession>A0A135V7X9</accession>
<evidence type="ECO:0000256" key="6">
    <source>
        <dbReference type="SAM" id="Phobius"/>
    </source>
</evidence>
<evidence type="ECO:0000256" key="2">
    <source>
        <dbReference type="ARBA" id="ARBA00022692"/>
    </source>
</evidence>
<keyword evidence="9" id="KW-1185">Reference proteome</keyword>
<keyword evidence="4 6" id="KW-0472">Membrane</keyword>
<evidence type="ECO:0000313" key="8">
    <source>
        <dbReference type="EMBL" id="KXH68748.1"/>
    </source>
</evidence>
<dbReference type="GO" id="GO:0022857">
    <property type="term" value="F:transmembrane transporter activity"/>
    <property type="evidence" value="ECO:0007669"/>
    <property type="project" value="TreeGrafter"/>
</dbReference>
<evidence type="ECO:0000313" key="9">
    <source>
        <dbReference type="Proteomes" id="UP000070121"/>
    </source>
</evidence>
<evidence type="ECO:0000313" key="7">
    <source>
        <dbReference type="EMBL" id="AVF20005.1"/>
    </source>
</evidence>
<feature type="transmembrane region" description="Helical" evidence="6">
    <location>
        <begin position="120"/>
        <end position="140"/>
    </location>
</feature>
<keyword evidence="2 6" id="KW-0812">Transmembrane</keyword>
<gene>
    <name evidence="8" type="ORF">CSAL01_02023</name>
</gene>
<keyword evidence="3 6" id="KW-1133">Transmembrane helix</keyword>
<evidence type="ECO:0000256" key="3">
    <source>
        <dbReference type="ARBA" id="ARBA00022989"/>
    </source>
</evidence>
<name>A0A135V7X9_9PEZI</name>
<evidence type="ECO:0000256" key="1">
    <source>
        <dbReference type="ARBA" id="ARBA00004141"/>
    </source>
</evidence>
<feature type="region of interest" description="Disordered" evidence="5">
    <location>
        <begin position="1"/>
        <end position="42"/>
    </location>
</feature>
<organism evidence="8 9">
    <name type="scientific">Colletotrichum salicis</name>
    <dbReference type="NCBI Taxonomy" id="1209931"/>
    <lineage>
        <taxon>Eukaryota</taxon>
        <taxon>Fungi</taxon>
        <taxon>Dikarya</taxon>
        <taxon>Ascomycota</taxon>
        <taxon>Pezizomycotina</taxon>
        <taxon>Sordariomycetes</taxon>
        <taxon>Hypocreomycetidae</taxon>
        <taxon>Glomerellales</taxon>
        <taxon>Glomerellaceae</taxon>
        <taxon>Colletotrichum</taxon>
        <taxon>Colletotrichum acutatum species complex</taxon>
    </lineage>
</organism>
<feature type="compositionally biased region" description="Low complexity" evidence="5">
    <location>
        <begin position="19"/>
        <end position="31"/>
    </location>
</feature>
<reference evidence="8 9" key="1">
    <citation type="submission" date="2014-02" db="EMBL/GenBank/DDBJ databases">
        <title>The genome sequence of Colletotrichum salicis CBS 607.94.</title>
        <authorList>
            <person name="Baroncelli R."/>
            <person name="Thon M.R."/>
        </authorList>
    </citation>
    <scope>NUCLEOTIDE SEQUENCE [LARGE SCALE GENOMIC DNA]</scope>
    <source>
        <strain evidence="8 9">CBS 607.94</strain>
    </source>
</reference>
<evidence type="ECO:0000256" key="4">
    <source>
        <dbReference type="ARBA" id="ARBA00023136"/>
    </source>
</evidence>
<comment type="subcellular location">
    <subcellularLocation>
        <location evidence="1">Membrane</location>
        <topology evidence="1">Multi-pass membrane protein</topology>
    </subcellularLocation>
</comment>
<feature type="transmembrane region" description="Helical" evidence="6">
    <location>
        <begin position="80"/>
        <end position="108"/>
    </location>
</feature>
<dbReference type="GO" id="GO:0005886">
    <property type="term" value="C:plasma membrane"/>
    <property type="evidence" value="ECO:0007669"/>
    <property type="project" value="TreeGrafter"/>
</dbReference>
<sequence>MAPFESEKTTMVHIGQKDSLPSTSSSSNRGSINTGEPDIIVGKKGNNALSTIEKPVEADGAANSDEADDAGVDYPKGLRLVLIIFGLAMAVFLVFLDMTLIATAIPAITNQFNSLQHVGWYGSAYMLSASQSFMSLIIPANKH</sequence>
<protein>
    <submittedName>
        <fullName evidence="8">MFS transporter</fullName>
    </submittedName>
</protein>
<dbReference type="EMBL" id="JFFI01000234">
    <property type="protein sequence ID" value="KXH68748.1"/>
    <property type="molecule type" value="Genomic_DNA"/>
</dbReference>
<dbReference type="InterPro" id="IPR036259">
    <property type="entry name" value="MFS_trans_sf"/>
</dbReference>
<feature type="compositionally biased region" description="Basic and acidic residues" evidence="5">
    <location>
        <begin position="1"/>
        <end position="10"/>
    </location>
</feature>
<dbReference type="AlphaFoldDB" id="A0A135V7X9"/>
<dbReference type="EMBL" id="KY745763">
    <property type="protein sequence ID" value="AVF20005.1"/>
    <property type="molecule type" value="Genomic_DNA"/>
</dbReference>
<dbReference type="PANTHER" id="PTHR23501">
    <property type="entry name" value="MAJOR FACILITATOR SUPERFAMILY"/>
    <property type="match status" value="1"/>
</dbReference>
<dbReference type="PANTHER" id="PTHR23501:SF198">
    <property type="entry name" value="AZOLE RESISTANCE PROTEIN 1-RELATED"/>
    <property type="match status" value="1"/>
</dbReference>
<evidence type="ECO:0000256" key="5">
    <source>
        <dbReference type="SAM" id="MobiDB-lite"/>
    </source>
</evidence>
<proteinExistence type="predicted"/>
<dbReference type="OrthoDB" id="10021397at2759"/>